<keyword evidence="3" id="KW-1185">Reference proteome</keyword>
<proteinExistence type="predicted"/>
<gene>
    <name evidence="2" type="ORF">Q5722_00320</name>
</gene>
<accession>A0ABT9AY33</accession>
<dbReference type="EMBL" id="JAUQTA010000001">
    <property type="protein sequence ID" value="MDO7866803.1"/>
    <property type="molecule type" value="Genomic_DNA"/>
</dbReference>
<evidence type="ECO:0000256" key="1">
    <source>
        <dbReference type="SAM" id="Phobius"/>
    </source>
</evidence>
<comment type="caution">
    <text evidence="2">The sequence shown here is derived from an EMBL/GenBank/DDBJ whole genome shotgun (WGS) entry which is preliminary data.</text>
</comment>
<dbReference type="RefSeq" id="WP_305026223.1">
    <property type="nucleotide sequence ID" value="NZ_JAUQTA010000001.1"/>
</dbReference>
<dbReference type="Proteomes" id="UP001233314">
    <property type="component" value="Unassembled WGS sequence"/>
</dbReference>
<evidence type="ECO:0000313" key="3">
    <source>
        <dbReference type="Proteomes" id="UP001233314"/>
    </source>
</evidence>
<reference evidence="2 3" key="1">
    <citation type="submission" date="2023-07" db="EMBL/GenBank/DDBJ databases">
        <title>Nocardioides sp. nov WY-20 isolated from soil.</title>
        <authorList>
            <person name="Liu B."/>
            <person name="Wan Y."/>
        </authorList>
    </citation>
    <scope>NUCLEOTIDE SEQUENCE [LARGE SCALE GENOMIC DNA]</scope>
    <source>
        <strain evidence="2 3">WY-20</strain>
    </source>
</reference>
<organism evidence="2 3">
    <name type="scientific">Nocardioides jiangxiensis</name>
    <dbReference type="NCBI Taxonomy" id="3064524"/>
    <lineage>
        <taxon>Bacteria</taxon>
        <taxon>Bacillati</taxon>
        <taxon>Actinomycetota</taxon>
        <taxon>Actinomycetes</taxon>
        <taxon>Propionibacteriales</taxon>
        <taxon>Nocardioidaceae</taxon>
        <taxon>Nocardioides</taxon>
    </lineage>
</organism>
<feature type="transmembrane region" description="Helical" evidence="1">
    <location>
        <begin position="196"/>
        <end position="215"/>
    </location>
</feature>
<keyword evidence="1" id="KW-1133">Transmembrane helix</keyword>
<name>A0ABT9AY33_9ACTN</name>
<evidence type="ECO:0008006" key="4">
    <source>
        <dbReference type="Google" id="ProtNLM"/>
    </source>
</evidence>
<evidence type="ECO:0000313" key="2">
    <source>
        <dbReference type="EMBL" id="MDO7866803.1"/>
    </source>
</evidence>
<keyword evidence="1" id="KW-0472">Membrane</keyword>
<keyword evidence="1" id="KW-0812">Transmembrane</keyword>
<protein>
    <recommendedName>
        <fullName evidence="4">Zinc ribbon domain-containing protein</fullName>
    </recommendedName>
</protein>
<sequence>MDEKRCEWCGTLSPVDAVKCTLCRIPFGAPVPPPQDWSHLTGNIPVITAPLLETPAAPNVAVPSPAPAADAAATPMPATVPVAAPAAMPGVAATATSQVSDSQAPASAGSAAQPAAAAFQQQSPPALPTQRVAAEAVVGAAAVDRPDDMALPGWRAPDDPTLRVFADKLEERERRRRGAARSSARRSRGRRRAARLLVWLLGIGLITAFLLLAPARLPGF</sequence>